<dbReference type="PATRIC" id="fig|1122152.4.peg.1279"/>
<feature type="transmembrane region" description="Helical" evidence="1">
    <location>
        <begin position="25"/>
        <end position="44"/>
    </location>
</feature>
<keyword evidence="1" id="KW-0812">Transmembrane</keyword>
<dbReference type="Proteomes" id="UP000051931">
    <property type="component" value="Unassembled WGS sequence"/>
</dbReference>
<dbReference type="STRING" id="1122152.GCA_000425905_01232"/>
<dbReference type="AlphaFoldDB" id="A0A0R1S0P5"/>
<gene>
    <name evidence="2" type="ORF">FC23_GL001245</name>
</gene>
<keyword evidence="1" id="KW-0472">Membrane</keyword>
<evidence type="ECO:0000256" key="1">
    <source>
        <dbReference type="SAM" id="Phobius"/>
    </source>
</evidence>
<reference evidence="2 3" key="1">
    <citation type="journal article" date="2015" name="Genome Announc.">
        <title>Expanding the biotechnology potential of lactobacilli through comparative genomics of 213 strains and associated genera.</title>
        <authorList>
            <person name="Sun Z."/>
            <person name="Harris H.M."/>
            <person name="McCann A."/>
            <person name="Guo C."/>
            <person name="Argimon S."/>
            <person name="Zhang W."/>
            <person name="Yang X."/>
            <person name="Jeffery I.B."/>
            <person name="Cooney J.C."/>
            <person name="Kagawa T.F."/>
            <person name="Liu W."/>
            <person name="Song Y."/>
            <person name="Salvetti E."/>
            <person name="Wrobel A."/>
            <person name="Rasinkangas P."/>
            <person name="Parkhill J."/>
            <person name="Rea M.C."/>
            <person name="O'Sullivan O."/>
            <person name="Ritari J."/>
            <person name="Douillard F.P."/>
            <person name="Paul Ross R."/>
            <person name="Yang R."/>
            <person name="Briner A.E."/>
            <person name="Felis G.E."/>
            <person name="de Vos W.M."/>
            <person name="Barrangou R."/>
            <person name="Klaenhammer T.R."/>
            <person name="Caufield P.W."/>
            <person name="Cui Y."/>
            <person name="Zhang H."/>
            <person name="O'Toole P.W."/>
        </authorList>
    </citation>
    <scope>NUCLEOTIDE SEQUENCE [LARGE SCALE GENOMIC DNA]</scope>
    <source>
        <strain evidence="2 3">DSM 15354</strain>
    </source>
</reference>
<keyword evidence="3" id="KW-1185">Reference proteome</keyword>
<proteinExistence type="predicted"/>
<dbReference type="eggNOG" id="ENOG50303JM">
    <property type="taxonomic scope" value="Bacteria"/>
</dbReference>
<name>A0A0R1S0P5_9LACO</name>
<evidence type="ECO:0000313" key="2">
    <source>
        <dbReference type="EMBL" id="KRL62774.1"/>
    </source>
</evidence>
<keyword evidence="1" id="KW-1133">Transmembrane helix</keyword>
<comment type="caution">
    <text evidence="2">The sequence shown here is derived from an EMBL/GenBank/DDBJ whole genome shotgun (WGS) entry which is preliminary data.</text>
</comment>
<sequence length="148" mass="16930">MLLLAYIGYSWYWQATIEIHGRYRLASIIWAIIFIWVCFAWNYINFSTTGLPILLAIFLLMSIMDGNTGFSKTRIVVSGYLKRTVKFSDIDHIKVMGTTKPNGKGLVIVAFQSKGRTYYIRFSKAIDDVIQALQKCVRKDVGIEVDAF</sequence>
<organism evidence="2 3">
    <name type="scientific">Lactobacillus psittaci DSM 15354</name>
    <dbReference type="NCBI Taxonomy" id="1122152"/>
    <lineage>
        <taxon>Bacteria</taxon>
        <taxon>Bacillati</taxon>
        <taxon>Bacillota</taxon>
        <taxon>Bacilli</taxon>
        <taxon>Lactobacillales</taxon>
        <taxon>Lactobacillaceae</taxon>
        <taxon>Lactobacillus</taxon>
    </lineage>
</organism>
<dbReference type="EMBL" id="AZFB01000007">
    <property type="protein sequence ID" value="KRL62774.1"/>
    <property type="molecule type" value="Genomic_DNA"/>
</dbReference>
<feature type="transmembrane region" description="Helical" evidence="1">
    <location>
        <begin position="50"/>
        <end position="70"/>
    </location>
</feature>
<evidence type="ECO:0000313" key="3">
    <source>
        <dbReference type="Proteomes" id="UP000051931"/>
    </source>
</evidence>
<accession>A0A0R1S0P5</accession>
<protein>
    <submittedName>
        <fullName evidence="2">Uncharacterized protein</fullName>
    </submittedName>
</protein>